<keyword evidence="6" id="KW-1185">Reference proteome</keyword>
<dbReference type="SUPFAM" id="SSF55315">
    <property type="entry name" value="L30e-like"/>
    <property type="match status" value="1"/>
</dbReference>
<dbReference type="InterPro" id="IPR013123">
    <property type="entry name" value="SpoU_subst-bd"/>
</dbReference>
<dbReference type="GO" id="GO:0006396">
    <property type="term" value="P:RNA processing"/>
    <property type="evidence" value="ECO:0007669"/>
    <property type="project" value="InterPro"/>
</dbReference>
<dbReference type="InterPro" id="IPR029028">
    <property type="entry name" value="Alpha/beta_knot_MTases"/>
</dbReference>
<dbReference type="PANTHER" id="PTHR46429">
    <property type="entry name" value="23S RRNA (GUANOSINE-2'-O-)-METHYLTRANSFERASE RLMB"/>
    <property type="match status" value="1"/>
</dbReference>
<dbReference type="NCBIfam" id="TIGR00186">
    <property type="entry name" value="rRNA_methyl_3"/>
    <property type="match status" value="1"/>
</dbReference>
<dbReference type="OrthoDB" id="9794400at2"/>
<comment type="caution">
    <text evidence="5">The sequence shown here is derived from an EMBL/GenBank/DDBJ whole genome shotgun (WGS) entry which is preliminary data.</text>
</comment>
<dbReference type="SUPFAM" id="SSF75217">
    <property type="entry name" value="alpha/beta knot"/>
    <property type="match status" value="1"/>
</dbReference>
<comment type="similarity">
    <text evidence="1">Belongs to the class IV-like SAM-binding methyltransferase superfamily. RNA methyltransferase TrmH family.</text>
</comment>
<protein>
    <submittedName>
        <fullName evidence="5">RNA 2-O ribose methyltransferase</fullName>
    </submittedName>
</protein>
<sequence>MIIYGKNIIKEAVIAKRVIYELYIDHKMTDVSFLNFLKKKNIVYFYLSKHDLNMKASSDNHQGVVAVVQDYVYKKLEIGLKDDKLKRFLILDNIQDPHNLGAILRTIETTNFDGLIVGKKHQVLLNGTVAKAASGALEYVNIYLVDNLYKAISTLKKNQITIIGTDIKADLNFVSIPKDKSVAIIVGNEGFGIRSLLKKNCDLLCKIPMKGKINSLNVSVSAALIMYVLQ</sequence>
<dbReference type="Pfam" id="PF08032">
    <property type="entry name" value="SpoU_sub_bind"/>
    <property type="match status" value="1"/>
</dbReference>
<dbReference type="InterPro" id="IPR004441">
    <property type="entry name" value="rRNA_MeTrfase_TrmH"/>
</dbReference>
<reference evidence="5 6" key="1">
    <citation type="submission" date="2019-06" db="EMBL/GenBank/DDBJ databases">
        <title>Draft Genome Sequence of Candidatus Phytoplasma pini-Related Strain MDPP: A Resource for Comparative Genomics of Gymnosperm-infecting Phytoplasmas.</title>
        <authorList>
            <person name="Cai W."/>
            <person name="Costanzo S."/>
            <person name="Shao J."/>
            <person name="Zhao Y."/>
            <person name="Davis R."/>
        </authorList>
    </citation>
    <scope>NUCLEOTIDE SEQUENCE [LARGE SCALE GENOMIC DNA]</scope>
    <source>
        <strain evidence="5 6">MDPP</strain>
    </source>
</reference>
<organism evidence="5 6">
    <name type="scientific">Candidatus Phytoplasma pini</name>
    <dbReference type="NCBI Taxonomy" id="267362"/>
    <lineage>
        <taxon>Bacteria</taxon>
        <taxon>Bacillati</taxon>
        <taxon>Mycoplasmatota</taxon>
        <taxon>Mollicutes</taxon>
        <taxon>Acholeplasmatales</taxon>
        <taxon>Acholeplasmataceae</taxon>
        <taxon>Candidatus Phytoplasma</taxon>
    </lineage>
</organism>
<evidence type="ECO:0000256" key="1">
    <source>
        <dbReference type="ARBA" id="ARBA00007228"/>
    </source>
</evidence>
<dbReference type="PANTHER" id="PTHR46429:SF1">
    <property type="entry name" value="23S RRNA (GUANOSINE-2'-O-)-METHYLTRANSFERASE RLMB"/>
    <property type="match status" value="1"/>
</dbReference>
<evidence type="ECO:0000256" key="3">
    <source>
        <dbReference type="ARBA" id="ARBA00022679"/>
    </source>
</evidence>
<keyword evidence="2 5" id="KW-0489">Methyltransferase</keyword>
<dbReference type="Proteomes" id="UP000320078">
    <property type="component" value="Unassembled WGS sequence"/>
</dbReference>
<dbReference type="InterPro" id="IPR029064">
    <property type="entry name" value="Ribosomal_eL30-like_sf"/>
</dbReference>
<keyword evidence="3 5" id="KW-0808">Transferase</keyword>
<evidence type="ECO:0000313" key="5">
    <source>
        <dbReference type="EMBL" id="TVY12302.1"/>
    </source>
</evidence>
<dbReference type="EMBL" id="VIAE01000003">
    <property type="protein sequence ID" value="TVY12302.1"/>
    <property type="molecule type" value="Genomic_DNA"/>
</dbReference>
<dbReference type="InterPro" id="IPR001537">
    <property type="entry name" value="SpoU_MeTrfase"/>
</dbReference>
<dbReference type="GO" id="GO:0032259">
    <property type="term" value="P:methylation"/>
    <property type="evidence" value="ECO:0007669"/>
    <property type="project" value="UniProtKB-KW"/>
</dbReference>
<feature type="domain" description="RNA 2-O ribose methyltransferase substrate binding" evidence="4">
    <location>
        <begin position="2"/>
        <end position="74"/>
    </location>
</feature>
<name>A0A559KJJ5_9MOLU</name>
<dbReference type="AlphaFoldDB" id="A0A559KJJ5"/>
<dbReference type="SMART" id="SM00967">
    <property type="entry name" value="SpoU_sub_bind"/>
    <property type="match status" value="1"/>
</dbReference>
<dbReference type="Pfam" id="PF00588">
    <property type="entry name" value="SpoU_methylase"/>
    <property type="match status" value="1"/>
</dbReference>
<dbReference type="GO" id="GO:0005829">
    <property type="term" value="C:cytosol"/>
    <property type="evidence" value="ECO:0007669"/>
    <property type="project" value="TreeGrafter"/>
</dbReference>
<dbReference type="Gene3D" id="3.40.1280.10">
    <property type="match status" value="1"/>
</dbReference>
<dbReference type="CDD" id="cd18103">
    <property type="entry name" value="SpoU-like_RlmB"/>
    <property type="match status" value="1"/>
</dbReference>
<dbReference type="Gene3D" id="3.30.1330.30">
    <property type="match status" value="1"/>
</dbReference>
<evidence type="ECO:0000259" key="4">
    <source>
        <dbReference type="SMART" id="SM00967"/>
    </source>
</evidence>
<evidence type="ECO:0000256" key="2">
    <source>
        <dbReference type="ARBA" id="ARBA00022603"/>
    </source>
</evidence>
<dbReference type="RefSeq" id="WP_144658333.1">
    <property type="nucleotide sequence ID" value="NZ_VIAE01000003.1"/>
</dbReference>
<accession>A0A559KJJ5</accession>
<proteinExistence type="inferred from homology"/>
<dbReference type="GO" id="GO:0003723">
    <property type="term" value="F:RNA binding"/>
    <property type="evidence" value="ECO:0007669"/>
    <property type="project" value="InterPro"/>
</dbReference>
<dbReference type="InterPro" id="IPR029026">
    <property type="entry name" value="tRNA_m1G_MTases_N"/>
</dbReference>
<evidence type="ECO:0000313" key="6">
    <source>
        <dbReference type="Proteomes" id="UP000320078"/>
    </source>
</evidence>
<gene>
    <name evidence="5" type="ORF">MDPP_00182</name>
</gene>
<dbReference type="GO" id="GO:0008173">
    <property type="term" value="F:RNA methyltransferase activity"/>
    <property type="evidence" value="ECO:0007669"/>
    <property type="project" value="InterPro"/>
</dbReference>